<organism evidence="1 2">
    <name type="scientific">Aspergillus sclerotialis</name>
    <dbReference type="NCBI Taxonomy" id="2070753"/>
    <lineage>
        <taxon>Eukaryota</taxon>
        <taxon>Fungi</taxon>
        <taxon>Dikarya</taxon>
        <taxon>Ascomycota</taxon>
        <taxon>Pezizomycotina</taxon>
        <taxon>Eurotiomycetes</taxon>
        <taxon>Eurotiomycetidae</taxon>
        <taxon>Eurotiales</taxon>
        <taxon>Aspergillaceae</taxon>
        <taxon>Aspergillus</taxon>
        <taxon>Aspergillus subgen. Polypaecilum</taxon>
    </lineage>
</organism>
<name>A0A3A2Z0I7_9EURO</name>
<dbReference type="EMBL" id="MVGC01003462">
    <property type="protein sequence ID" value="RJE16638.1"/>
    <property type="molecule type" value="Genomic_DNA"/>
</dbReference>
<keyword evidence="2" id="KW-1185">Reference proteome</keyword>
<feature type="non-terminal residue" evidence="1">
    <location>
        <position position="1"/>
    </location>
</feature>
<evidence type="ECO:0000313" key="1">
    <source>
        <dbReference type="EMBL" id="RJE16638.1"/>
    </source>
</evidence>
<protein>
    <submittedName>
        <fullName evidence="1">Uncharacterized protein</fullName>
    </submittedName>
</protein>
<dbReference type="Proteomes" id="UP000266188">
    <property type="component" value="Unassembled WGS sequence"/>
</dbReference>
<proteinExistence type="predicted"/>
<evidence type="ECO:0000313" key="2">
    <source>
        <dbReference type="Proteomes" id="UP000266188"/>
    </source>
</evidence>
<sequence length="65" mass="7291">KRAMRPLANNVTTIQDQCLIRIDNRREAAPMKMLVPNPDKSKYMSASTYAIEIVVLPAQSFAKLA</sequence>
<reference evidence="2" key="1">
    <citation type="submission" date="2017-02" db="EMBL/GenBank/DDBJ databases">
        <authorList>
            <person name="Tafer H."/>
            <person name="Lopandic K."/>
        </authorList>
    </citation>
    <scope>NUCLEOTIDE SEQUENCE [LARGE SCALE GENOMIC DNA]</scope>
    <source>
        <strain evidence="2">CBS 366.77</strain>
    </source>
</reference>
<accession>A0A3A2Z0I7</accession>
<comment type="caution">
    <text evidence="1">The sequence shown here is derived from an EMBL/GenBank/DDBJ whole genome shotgun (WGS) entry which is preliminary data.</text>
</comment>
<gene>
    <name evidence="1" type="ORF">PHISCL_11025</name>
</gene>
<dbReference type="AlphaFoldDB" id="A0A3A2Z0I7"/>